<dbReference type="GO" id="GO:0015297">
    <property type="term" value="F:antiporter activity"/>
    <property type="evidence" value="ECO:0007669"/>
    <property type="project" value="InterPro"/>
</dbReference>
<sequence>MAIFSPDSEVIKIGTSYLLIVSAFFIFFSTMFIIQGLLRGAGDTLIPMFITLIALWFIRIPFSY</sequence>
<reference evidence="3" key="1">
    <citation type="journal article" date="2014" name="Front. Microbiol.">
        <title>High frequency of phylogenetically diverse reductive dehalogenase-homologous genes in deep subseafloor sedimentary metagenomes.</title>
        <authorList>
            <person name="Kawai M."/>
            <person name="Futagami T."/>
            <person name="Toyoda A."/>
            <person name="Takaki Y."/>
            <person name="Nishi S."/>
            <person name="Hori S."/>
            <person name="Arai W."/>
            <person name="Tsubouchi T."/>
            <person name="Morono Y."/>
            <person name="Uchiyama I."/>
            <person name="Ito T."/>
            <person name="Fujiyama A."/>
            <person name="Inagaki F."/>
            <person name="Takami H."/>
        </authorList>
    </citation>
    <scope>NUCLEOTIDE SEQUENCE</scope>
    <source>
        <strain evidence="3">Expedition CK06-06</strain>
    </source>
</reference>
<dbReference type="GO" id="GO:0005886">
    <property type="term" value="C:plasma membrane"/>
    <property type="evidence" value="ECO:0007669"/>
    <property type="project" value="TreeGrafter"/>
</dbReference>
<dbReference type="AlphaFoldDB" id="X1KSJ9"/>
<dbReference type="Pfam" id="PF01554">
    <property type="entry name" value="MatE"/>
    <property type="match status" value="1"/>
</dbReference>
<feature type="non-terminal residue" evidence="3">
    <location>
        <position position="64"/>
    </location>
</feature>
<evidence type="ECO:0000313" key="3">
    <source>
        <dbReference type="EMBL" id="GAI09688.1"/>
    </source>
</evidence>
<protein>
    <recommendedName>
        <fullName evidence="4">TRAP C4-dicarboxylate transport system permease DctM subunit domain-containing protein</fullName>
    </recommendedName>
</protein>
<feature type="transmembrane region" description="Helical" evidence="2">
    <location>
        <begin position="17"/>
        <end position="38"/>
    </location>
</feature>
<evidence type="ECO:0008006" key="4">
    <source>
        <dbReference type="Google" id="ProtNLM"/>
    </source>
</evidence>
<organism evidence="3">
    <name type="scientific">marine sediment metagenome</name>
    <dbReference type="NCBI Taxonomy" id="412755"/>
    <lineage>
        <taxon>unclassified sequences</taxon>
        <taxon>metagenomes</taxon>
        <taxon>ecological metagenomes</taxon>
    </lineage>
</organism>
<feature type="transmembrane region" description="Helical" evidence="2">
    <location>
        <begin position="44"/>
        <end position="62"/>
    </location>
</feature>
<dbReference type="InterPro" id="IPR050222">
    <property type="entry name" value="MATE_MdtK"/>
</dbReference>
<gene>
    <name evidence="3" type="ORF">S06H3_17748</name>
</gene>
<keyword evidence="2" id="KW-0472">Membrane</keyword>
<proteinExistence type="predicted"/>
<dbReference type="PANTHER" id="PTHR43298:SF2">
    <property type="entry name" value="FMN_FAD EXPORTER YEEO-RELATED"/>
    <property type="match status" value="1"/>
</dbReference>
<dbReference type="PANTHER" id="PTHR43298">
    <property type="entry name" value="MULTIDRUG RESISTANCE PROTEIN NORM-RELATED"/>
    <property type="match status" value="1"/>
</dbReference>
<comment type="caution">
    <text evidence="3">The sequence shown here is derived from an EMBL/GenBank/DDBJ whole genome shotgun (WGS) entry which is preliminary data.</text>
</comment>
<accession>X1KSJ9</accession>
<evidence type="ECO:0000256" key="1">
    <source>
        <dbReference type="ARBA" id="ARBA00022448"/>
    </source>
</evidence>
<dbReference type="EMBL" id="BARV01008901">
    <property type="protein sequence ID" value="GAI09688.1"/>
    <property type="molecule type" value="Genomic_DNA"/>
</dbReference>
<dbReference type="GO" id="GO:0042910">
    <property type="term" value="F:xenobiotic transmembrane transporter activity"/>
    <property type="evidence" value="ECO:0007669"/>
    <property type="project" value="InterPro"/>
</dbReference>
<evidence type="ECO:0000256" key="2">
    <source>
        <dbReference type="SAM" id="Phobius"/>
    </source>
</evidence>
<keyword evidence="2" id="KW-0812">Transmembrane</keyword>
<dbReference type="InterPro" id="IPR002528">
    <property type="entry name" value="MATE_fam"/>
</dbReference>
<keyword evidence="2" id="KW-1133">Transmembrane helix</keyword>
<name>X1KSJ9_9ZZZZ</name>
<keyword evidence="1" id="KW-0813">Transport</keyword>